<dbReference type="PATRIC" id="fig|44574.3.peg.4255"/>
<evidence type="ECO:0000313" key="3">
    <source>
        <dbReference type="Proteomes" id="UP000034156"/>
    </source>
</evidence>
<organism evidence="1 3">
    <name type="scientific">Nitrosomonas communis</name>
    <dbReference type="NCBI Taxonomy" id="44574"/>
    <lineage>
        <taxon>Bacteria</taxon>
        <taxon>Pseudomonadati</taxon>
        <taxon>Pseudomonadota</taxon>
        <taxon>Betaproteobacteria</taxon>
        <taxon>Nitrosomonadales</taxon>
        <taxon>Nitrosomonadaceae</taxon>
        <taxon>Nitrosomonas</taxon>
    </lineage>
</organism>
<dbReference type="Proteomes" id="UP000034156">
    <property type="component" value="Chromosome"/>
</dbReference>
<gene>
    <name evidence="1" type="ORF">AAW31_17695</name>
    <name evidence="2" type="ORF">BCL69_102054</name>
</gene>
<keyword evidence="3" id="KW-1185">Reference proteome</keyword>
<proteinExistence type="predicted"/>
<reference evidence="2 4" key="3">
    <citation type="submission" date="2019-07" db="EMBL/GenBank/DDBJ databases">
        <title>Active sludge and wastewater microbial communities from Klosterneuburg, Austria.</title>
        <authorList>
            <person name="Wagner M."/>
        </authorList>
    </citation>
    <scope>NUCLEOTIDE SEQUENCE [LARGE SCALE GENOMIC DNA]</scope>
    <source>
        <strain evidence="2 4">Nm2</strain>
    </source>
</reference>
<evidence type="ECO:0000313" key="1">
    <source>
        <dbReference type="EMBL" id="AKH39233.1"/>
    </source>
</evidence>
<dbReference type="Proteomes" id="UP000324176">
    <property type="component" value="Unassembled WGS sequence"/>
</dbReference>
<evidence type="ECO:0000313" key="4">
    <source>
        <dbReference type="Proteomes" id="UP000324176"/>
    </source>
</evidence>
<evidence type="ECO:0000313" key="2">
    <source>
        <dbReference type="EMBL" id="TYP88700.1"/>
    </source>
</evidence>
<dbReference type="EMBL" id="CP011451">
    <property type="protein sequence ID" value="AKH39233.1"/>
    <property type="molecule type" value="Genomic_DNA"/>
</dbReference>
<dbReference type="AlphaFoldDB" id="A0A0F7KJF5"/>
<dbReference type="KEGG" id="nco:AAW31_17695"/>
<reference evidence="1 3" key="2">
    <citation type="journal article" date="2016" name="Genome Announc.">
        <title>Genome Sequence of Nitrosomonas communis Strain Nm2, a Mesophilic Ammonia-Oxidizing Bacterium Isolated from Mediterranean Soil.</title>
        <authorList>
            <person name="Kozlowski J.A."/>
            <person name="Kits K.D."/>
            <person name="Stein L.Y."/>
        </authorList>
    </citation>
    <scope>NUCLEOTIDE SEQUENCE [LARGE SCALE GENOMIC DNA]</scope>
    <source>
        <strain evidence="1 3">Nm2</strain>
    </source>
</reference>
<sequence length="70" mass="8185">MNILIQFLEVIFDDILSLHDLRVMLLTYVQRLNRLADVFDQTQPQLHSNNCMMIKLISGLKLKRSDKLGI</sequence>
<protein>
    <submittedName>
        <fullName evidence="1">Uncharacterized protein</fullName>
    </submittedName>
</protein>
<name>A0A0F7KJF5_9PROT</name>
<accession>A0A0F7KJF5</accession>
<dbReference type="EMBL" id="VNHT01000020">
    <property type="protein sequence ID" value="TYP88700.1"/>
    <property type="molecule type" value="Genomic_DNA"/>
</dbReference>
<reference evidence="3" key="1">
    <citation type="submission" date="2015-05" db="EMBL/GenBank/DDBJ databases">
        <title>Draft genome of Nitrosomonas communis strain Nm2.</title>
        <authorList>
            <person name="Kozlowski J.A."/>
            <person name="Kits K.D."/>
            <person name="Stein L.Y."/>
        </authorList>
    </citation>
    <scope>NUCLEOTIDE SEQUENCE [LARGE SCALE GENOMIC DNA]</scope>
    <source>
        <strain evidence="3">Nm2</strain>
    </source>
</reference>